<dbReference type="GO" id="GO:0036424">
    <property type="term" value="F:L-phosphoserine phosphatase activity"/>
    <property type="evidence" value="ECO:0007669"/>
    <property type="project" value="TreeGrafter"/>
</dbReference>
<dbReference type="GO" id="GO:0000287">
    <property type="term" value="F:magnesium ion binding"/>
    <property type="evidence" value="ECO:0007669"/>
    <property type="project" value="TreeGrafter"/>
</dbReference>
<dbReference type="GO" id="GO:0005737">
    <property type="term" value="C:cytoplasm"/>
    <property type="evidence" value="ECO:0007669"/>
    <property type="project" value="TreeGrafter"/>
</dbReference>
<evidence type="ECO:0000256" key="2">
    <source>
        <dbReference type="ARBA" id="ARBA00022801"/>
    </source>
</evidence>
<dbReference type="InterPro" id="IPR006384">
    <property type="entry name" value="HAD_hydro_PyrdxlP_Pase-like"/>
</dbReference>
<dbReference type="Proteomes" id="UP000294567">
    <property type="component" value="Unassembled WGS sequence"/>
</dbReference>
<evidence type="ECO:0000256" key="1">
    <source>
        <dbReference type="ARBA" id="ARBA00009184"/>
    </source>
</evidence>
<dbReference type="RefSeq" id="WP_132025481.1">
    <property type="nucleotide sequence ID" value="NZ_CP068564.1"/>
</dbReference>
<dbReference type="PANTHER" id="PTHR43344:SF21">
    <property type="entry name" value="POLYOL PHOSPHATE PHOSPHATASE PYP1"/>
    <property type="match status" value="1"/>
</dbReference>
<comment type="caution">
    <text evidence="3">The sequence shown here is derived from an EMBL/GenBank/DDBJ whole genome shotgun (WGS) entry which is preliminary data.</text>
</comment>
<dbReference type="GO" id="GO:0006564">
    <property type="term" value="P:L-serine biosynthetic process"/>
    <property type="evidence" value="ECO:0007669"/>
    <property type="project" value="TreeGrafter"/>
</dbReference>
<evidence type="ECO:0000313" key="3">
    <source>
        <dbReference type="EMBL" id="TCS91674.1"/>
    </source>
</evidence>
<keyword evidence="4" id="KW-1185">Reference proteome</keyword>
<organism evidence="3 4">
    <name type="scientific">Keratinibaculum paraultunense</name>
    <dbReference type="NCBI Taxonomy" id="1278232"/>
    <lineage>
        <taxon>Bacteria</taxon>
        <taxon>Bacillati</taxon>
        <taxon>Bacillota</taxon>
        <taxon>Tissierellia</taxon>
        <taxon>Tissierellales</taxon>
        <taxon>Tepidimicrobiaceae</taxon>
        <taxon>Keratinibaculum</taxon>
    </lineage>
</organism>
<comment type="similarity">
    <text evidence="1">Belongs to the HAD-like hydrolase superfamily. SerB family.</text>
</comment>
<dbReference type="NCBIfam" id="TIGR01488">
    <property type="entry name" value="HAD-SF-IB"/>
    <property type="match status" value="1"/>
</dbReference>
<dbReference type="InterPro" id="IPR050582">
    <property type="entry name" value="HAD-like_SerB"/>
</dbReference>
<dbReference type="InterPro" id="IPR023214">
    <property type="entry name" value="HAD_sf"/>
</dbReference>
<proteinExistence type="inferred from homology"/>
<accession>A0A4R3KZB4</accession>
<dbReference type="OrthoDB" id="9804940at2"/>
<dbReference type="Pfam" id="PF12710">
    <property type="entry name" value="HAD"/>
    <property type="match status" value="1"/>
</dbReference>
<dbReference type="EMBL" id="SMAE01000001">
    <property type="protein sequence ID" value="TCS91674.1"/>
    <property type="molecule type" value="Genomic_DNA"/>
</dbReference>
<evidence type="ECO:0000313" key="4">
    <source>
        <dbReference type="Proteomes" id="UP000294567"/>
    </source>
</evidence>
<keyword evidence="2" id="KW-0378">Hydrolase</keyword>
<dbReference type="SUPFAM" id="SSF56784">
    <property type="entry name" value="HAD-like"/>
    <property type="match status" value="1"/>
</dbReference>
<gene>
    <name evidence="3" type="ORF">EDD65_101177</name>
</gene>
<dbReference type="InterPro" id="IPR036412">
    <property type="entry name" value="HAD-like_sf"/>
</dbReference>
<dbReference type="Gene3D" id="3.90.1470.20">
    <property type="match status" value="1"/>
</dbReference>
<dbReference type="PANTHER" id="PTHR43344">
    <property type="entry name" value="PHOSPHOSERINE PHOSPHATASE"/>
    <property type="match status" value="1"/>
</dbReference>
<sequence>MNIINDLSNAIVLCDFDGTITTFDTNVRLFDKYGEENYINKIRKKYYNEEIDLKTLCKLEFKSISMMEKDYLNYILTEVQLQKGFRTFYNNLQKYNIPFAIVSGGFINGIKPFMKKHGFENIPIYANKLIFNDGNIEVEFYDEKHLIYAIHKEDYIDCKVEILNRYREKYRKIIFIGDGSTDKNVAKEADILFAKDYLEEYCIENEIDYIGWKDFYDINEYFFENREKAL</sequence>
<dbReference type="AlphaFoldDB" id="A0A4R3KZB4"/>
<name>A0A4R3KZB4_9FIRM</name>
<dbReference type="NCBIfam" id="TIGR01489">
    <property type="entry name" value="DKMTPPase-SF"/>
    <property type="match status" value="1"/>
</dbReference>
<reference evidence="3 4" key="1">
    <citation type="submission" date="2019-03" db="EMBL/GenBank/DDBJ databases">
        <title>Genomic Encyclopedia of Type Strains, Phase IV (KMG-IV): sequencing the most valuable type-strain genomes for metagenomic binning, comparative biology and taxonomic classification.</title>
        <authorList>
            <person name="Goeker M."/>
        </authorList>
    </citation>
    <scope>NUCLEOTIDE SEQUENCE [LARGE SCALE GENOMIC DNA]</scope>
    <source>
        <strain evidence="3 4">DSM 26752</strain>
    </source>
</reference>
<protein>
    <submittedName>
        <fullName evidence="3">2-hydroxy-3-keto-5-methylthiopentenyl-1-phosphate phosphatase</fullName>
    </submittedName>
</protein>
<dbReference type="Gene3D" id="3.40.50.1000">
    <property type="entry name" value="HAD superfamily/HAD-like"/>
    <property type="match status" value="1"/>
</dbReference>